<evidence type="ECO:0000256" key="1">
    <source>
        <dbReference type="SAM" id="Phobius"/>
    </source>
</evidence>
<feature type="transmembrane region" description="Helical" evidence="1">
    <location>
        <begin position="44"/>
        <end position="68"/>
    </location>
</feature>
<keyword evidence="2" id="KW-1185">Reference proteome</keyword>
<name>A0A1I7Z2Y8_9BILA</name>
<accession>A0A1I7Z2Y8</accession>
<evidence type="ECO:0000313" key="2">
    <source>
        <dbReference type="Proteomes" id="UP000095287"/>
    </source>
</evidence>
<dbReference type="Proteomes" id="UP000095287">
    <property type="component" value="Unplaced"/>
</dbReference>
<dbReference type="AlphaFoldDB" id="A0A1I7Z2Y8"/>
<keyword evidence="1" id="KW-0472">Membrane</keyword>
<keyword evidence="1" id="KW-0812">Transmembrane</keyword>
<sequence>MYTDVGPLQAWTSTLYEQRIVPTAVVAYLFTDFFLDIPHISSCLLTLSVACSMVVNLPVVFNIIVRLISRHVAFNFM</sequence>
<dbReference type="WBParaSite" id="L893_g22246.t1">
    <property type="protein sequence ID" value="L893_g22246.t1"/>
    <property type="gene ID" value="L893_g22246"/>
</dbReference>
<proteinExistence type="predicted"/>
<organism evidence="2 3">
    <name type="scientific">Steinernema glaseri</name>
    <dbReference type="NCBI Taxonomy" id="37863"/>
    <lineage>
        <taxon>Eukaryota</taxon>
        <taxon>Metazoa</taxon>
        <taxon>Ecdysozoa</taxon>
        <taxon>Nematoda</taxon>
        <taxon>Chromadorea</taxon>
        <taxon>Rhabditida</taxon>
        <taxon>Tylenchina</taxon>
        <taxon>Panagrolaimomorpha</taxon>
        <taxon>Strongyloidoidea</taxon>
        <taxon>Steinernematidae</taxon>
        <taxon>Steinernema</taxon>
    </lineage>
</organism>
<keyword evidence="1" id="KW-1133">Transmembrane helix</keyword>
<protein>
    <submittedName>
        <fullName evidence="3">G protein-coupled receptor</fullName>
    </submittedName>
</protein>
<reference evidence="3" key="1">
    <citation type="submission" date="2016-11" db="UniProtKB">
        <authorList>
            <consortium name="WormBaseParasite"/>
        </authorList>
    </citation>
    <scope>IDENTIFICATION</scope>
</reference>
<evidence type="ECO:0000313" key="3">
    <source>
        <dbReference type="WBParaSite" id="L893_g22246.t1"/>
    </source>
</evidence>